<dbReference type="GO" id="GO:0006427">
    <property type="term" value="P:histidyl-tRNA aminoacylation"/>
    <property type="evidence" value="ECO:0007669"/>
    <property type="project" value="TreeGrafter"/>
</dbReference>
<evidence type="ECO:0000259" key="2">
    <source>
        <dbReference type="Pfam" id="PF03129"/>
    </source>
</evidence>
<accession>X1ENE7</accession>
<dbReference type="SUPFAM" id="SSF52954">
    <property type="entry name" value="Class II aaRS ABD-related"/>
    <property type="match status" value="1"/>
</dbReference>
<dbReference type="GO" id="GO:0004821">
    <property type="term" value="F:histidine-tRNA ligase activity"/>
    <property type="evidence" value="ECO:0007669"/>
    <property type="project" value="TreeGrafter"/>
</dbReference>
<comment type="caution">
    <text evidence="3">The sequence shown here is derived from an EMBL/GenBank/DDBJ whole genome shotgun (WGS) entry which is preliminary data.</text>
</comment>
<dbReference type="PANTHER" id="PTHR11476:SF7">
    <property type="entry name" value="HISTIDINE--TRNA LIGASE"/>
    <property type="match status" value="1"/>
</dbReference>
<dbReference type="InterPro" id="IPR004154">
    <property type="entry name" value="Anticodon-bd"/>
</dbReference>
<dbReference type="InterPro" id="IPR033656">
    <property type="entry name" value="HisRS_anticodon"/>
</dbReference>
<dbReference type="GO" id="GO:0005829">
    <property type="term" value="C:cytosol"/>
    <property type="evidence" value="ECO:0007669"/>
    <property type="project" value="TreeGrafter"/>
</dbReference>
<gene>
    <name evidence="3" type="ORF">S03H2_13088</name>
</gene>
<dbReference type="InterPro" id="IPR036621">
    <property type="entry name" value="Anticodon-bd_dom_sf"/>
</dbReference>
<feature type="domain" description="Anticodon-binding" evidence="2">
    <location>
        <begin position="41"/>
        <end position="128"/>
    </location>
</feature>
<dbReference type="EMBL" id="BARU01006648">
    <property type="protein sequence ID" value="GAH34916.1"/>
    <property type="molecule type" value="Genomic_DNA"/>
</dbReference>
<dbReference type="GO" id="GO:0003723">
    <property type="term" value="F:RNA binding"/>
    <property type="evidence" value="ECO:0007669"/>
    <property type="project" value="TreeGrafter"/>
</dbReference>
<organism evidence="3">
    <name type="scientific">marine sediment metagenome</name>
    <dbReference type="NCBI Taxonomy" id="412755"/>
    <lineage>
        <taxon>unclassified sequences</taxon>
        <taxon>metagenomes</taxon>
        <taxon>ecological metagenomes</taxon>
    </lineage>
</organism>
<sequence>MYNLGFLSSLNVNRISIFSLFLKTYKLIPEEIKEKDYTDTIYIASINEDMAKYAFELARTIRDEDFPCIIDYKFKNLKNQLKRASELGVLIVLIVGPDEMENNGVIIKNMVSEEQKTILLDDLIDEIYEIIDENEEFESDR</sequence>
<proteinExistence type="inferred from homology"/>
<reference evidence="3" key="1">
    <citation type="journal article" date="2014" name="Front. Microbiol.">
        <title>High frequency of phylogenetically diverse reductive dehalogenase-homologous genes in deep subseafloor sedimentary metagenomes.</title>
        <authorList>
            <person name="Kawai M."/>
            <person name="Futagami T."/>
            <person name="Toyoda A."/>
            <person name="Takaki Y."/>
            <person name="Nishi S."/>
            <person name="Hori S."/>
            <person name="Arai W."/>
            <person name="Tsubouchi T."/>
            <person name="Morono Y."/>
            <person name="Uchiyama I."/>
            <person name="Ito T."/>
            <person name="Fujiyama A."/>
            <person name="Inagaki F."/>
            <person name="Takami H."/>
        </authorList>
    </citation>
    <scope>NUCLEOTIDE SEQUENCE</scope>
    <source>
        <strain evidence="3">Expedition CK06-06</strain>
    </source>
</reference>
<evidence type="ECO:0000313" key="3">
    <source>
        <dbReference type="EMBL" id="GAH34916.1"/>
    </source>
</evidence>
<dbReference type="AlphaFoldDB" id="X1ENE7"/>
<dbReference type="CDD" id="cd00859">
    <property type="entry name" value="HisRS_anticodon"/>
    <property type="match status" value="1"/>
</dbReference>
<protein>
    <recommendedName>
        <fullName evidence="2">Anticodon-binding domain-containing protein</fullName>
    </recommendedName>
</protein>
<dbReference type="PANTHER" id="PTHR11476">
    <property type="entry name" value="HISTIDYL-TRNA SYNTHETASE"/>
    <property type="match status" value="1"/>
</dbReference>
<dbReference type="Pfam" id="PF03129">
    <property type="entry name" value="HGTP_anticodon"/>
    <property type="match status" value="1"/>
</dbReference>
<dbReference type="Gene3D" id="3.40.50.800">
    <property type="entry name" value="Anticodon-binding domain"/>
    <property type="match status" value="1"/>
</dbReference>
<comment type="similarity">
    <text evidence="1">Belongs to the class-II aminoacyl-tRNA synthetase family.</text>
</comment>
<evidence type="ECO:0000256" key="1">
    <source>
        <dbReference type="ARBA" id="ARBA00008226"/>
    </source>
</evidence>
<name>X1ENE7_9ZZZZ</name>